<keyword evidence="1" id="KW-0863">Zinc-finger</keyword>
<feature type="domain" description="C2H2-type" evidence="3">
    <location>
        <begin position="440"/>
        <end position="469"/>
    </location>
</feature>
<dbReference type="GO" id="GO:0000977">
    <property type="term" value="F:RNA polymerase II transcription regulatory region sequence-specific DNA binding"/>
    <property type="evidence" value="ECO:0007669"/>
    <property type="project" value="TreeGrafter"/>
</dbReference>
<evidence type="ECO:0000256" key="2">
    <source>
        <dbReference type="SAM" id="MobiDB-lite"/>
    </source>
</evidence>
<dbReference type="GO" id="GO:0005634">
    <property type="term" value="C:nucleus"/>
    <property type="evidence" value="ECO:0007669"/>
    <property type="project" value="TreeGrafter"/>
</dbReference>
<name>A0AAD7ZBZ0_DIPPU</name>
<keyword evidence="1" id="KW-0862">Zinc</keyword>
<feature type="compositionally biased region" description="Basic and acidic residues" evidence="2">
    <location>
        <begin position="775"/>
        <end position="797"/>
    </location>
</feature>
<feature type="compositionally biased region" description="Pro residues" evidence="2">
    <location>
        <begin position="894"/>
        <end position="908"/>
    </location>
</feature>
<reference evidence="4" key="1">
    <citation type="journal article" date="2023" name="IScience">
        <title>Live-bearing cockroach genome reveals convergent evolutionary mechanisms linked to viviparity in insects and beyond.</title>
        <authorList>
            <person name="Fouks B."/>
            <person name="Harrison M.C."/>
            <person name="Mikhailova A.A."/>
            <person name="Marchal E."/>
            <person name="English S."/>
            <person name="Carruthers M."/>
            <person name="Jennings E.C."/>
            <person name="Chiamaka E.L."/>
            <person name="Frigard R.A."/>
            <person name="Pippel M."/>
            <person name="Attardo G.M."/>
            <person name="Benoit J.B."/>
            <person name="Bornberg-Bauer E."/>
            <person name="Tobe S.S."/>
        </authorList>
    </citation>
    <scope>NUCLEOTIDE SEQUENCE</scope>
    <source>
        <strain evidence="4">Stay&amp;Tobe</strain>
    </source>
</reference>
<feature type="domain" description="C2H2-type" evidence="3">
    <location>
        <begin position="1213"/>
        <end position="1242"/>
    </location>
</feature>
<feature type="region of interest" description="Disordered" evidence="2">
    <location>
        <begin position="755"/>
        <end position="836"/>
    </location>
</feature>
<feature type="compositionally biased region" description="Polar residues" evidence="2">
    <location>
        <begin position="317"/>
        <end position="327"/>
    </location>
</feature>
<dbReference type="GO" id="GO:0045664">
    <property type="term" value="P:regulation of neuron differentiation"/>
    <property type="evidence" value="ECO:0007669"/>
    <property type="project" value="TreeGrafter"/>
</dbReference>
<evidence type="ECO:0000313" key="4">
    <source>
        <dbReference type="EMBL" id="KAJ9577501.1"/>
    </source>
</evidence>
<feature type="compositionally biased region" description="Low complexity" evidence="2">
    <location>
        <begin position="859"/>
        <end position="880"/>
    </location>
</feature>
<protein>
    <recommendedName>
        <fullName evidence="3">C2H2-type domain-containing protein</fullName>
    </recommendedName>
</protein>
<evidence type="ECO:0000259" key="3">
    <source>
        <dbReference type="PROSITE" id="PS50157"/>
    </source>
</evidence>
<evidence type="ECO:0000313" key="5">
    <source>
        <dbReference type="Proteomes" id="UP001233999"/>
    </source>
</evidence>
<keyword evidence="5" id="KW-1185">Reference proteome</keyword>
<dbReference type="InterPro" id="IPR013087">
    <property type="entry name" value="Znf_C2H2_type"/>
</dbReference>
<feature type="compositionally biased region" description="Low complexity" evidence="2">
    <location>
        <begin position="328"/>
        <end position="340"/>
    </location>
</feature>
<organism evidence="4 5">
    <name type="scientific">Diploptera punctata</name>
    <name type="common">Pacific beetle cockroach</name>
    <dbReference type="NCBI Taxonomy" id="6984"/>
    <lineage>
        <taxon>Eukaryota</taxon>
        <taxon>Metazoa</taxon>
        <taxon>Ecdysozoa</taxon>
        <taxon>Arthropoda</taxon>
        <taxon>Hexapoda</taxon>
        <taxon>Insecta</taxon>
        <taxon>Pterygota</taxon>
        <taxon>Neoptera</taxon>
        <taxon>Polyneoptera</taxon>
        <taxon>Dictyoptera</taxon>
        <taxon>Blattodea</taxon>
        <taxon>Blaberoidea</taxon>
        <taxon>Blaberidae</taxon>
        <taxon>Diplopterinae</taxon>
        <taxon>Diploptera</taxon>
    </lineage>
</organism>
<dbReference type="GO" id="GO:0045944">
    <property type="term" value="P:positive regulation of transcription by RNA polymerase II"/>
    <property type="evidence" value="ECO:0007669"/>
    <property type="project" value="TreeGrafter"/>
</dbReference>
<feature type="domain" description="C2H2-type" evidence="3">
    <location>
        <begin position="968"/>
        <end position="991"/>
    </location>
</feature>
<feature type="compositionally biased region" description="Gly residues" evidence="2">
    <location>
        <begin position="605"/>
        <end position="614"/>
    </location>
</feature>
<feature type="compositionally biased region" description="Polar residues" evidence="2">
    <location>
        <begin position="824"/>
        <end position="836"/>
    </location>
</feature>
<proteinExistence type="predicted"/>
<gene>
    <name evidence="4" type="ORF">L9F63_005874</name>
</gene>
<feature type="region of interest" description="Disordered" evidence="2">
    <location>
        <begin position="989"/>
        <end position="1061"/>
    </location>
</feature>
<dbReference type="PANTHER" id="PTHR12451">
    <property type="entry name" value="TRANSCRIPTION FACTOR CASTOR PROTEIN MING -RELATED"/>
    <property type="match status" value="1"/>
</dbReference>
<reference evidence="4" key="2">
    <citation type="submission" date="2023-05" db="EMBL/GenBank/DDBJ databases">
        <authorList>
            <person name="Fouks B."/>
        </authorList>
    </citation>
    <scope>NUCLEOTIDE SEQUENCE</scope>
    <source>
        <strain evidence="4">Stay&amp;Tobe</strain>
        <tissue evidence="4">Testes</tissue>
    </source>
</reference>
<dbReference type="PROSITE" id="PS50157">
    <property type="entry name" value="ZINC_FINGER_C2H2_2"/>
    <property type="match status" value="5"/>
</dbReference>
<dbReference type="PROSITE" id="PS00028">
    <property type="entry name" value="ZINC_FINGER_C2H2_1"/>
    <property type="match status" value="9"/>
</dbReference>
<dbReference type="GO" id="GO:0008270">
    <property type="term" value="F:zinc ion binding"/>
    <property type="evidence" value="ECO:0007669"/>
    <property type="project" value="UniProtKB-KW"/>
</dbReference>
<feature type="domain" description="C2H2-type" evidence="3">
    <location>
        <begin position="173"/>
        <end position="202"/>
    </location>
</feature>
<feature type="region of interest" description="Disordered" evidence="2">
    <location>
        <begin position="301"/>
        <end position="363"/>
    </location>
</feature>
<sequence>GLLSHRVSPMSPVRDGNNAGKATVPIDYSRYVKRFGSALECGSTYCKDLNYREHFHCLDCNSRVFVKKEEMIRHFKWHKKRDESLQHGFMRYSPMDDCSDRYRGCSHNRKQTHYHCIKEGCDKVYISTSDVQMHANYHRKDSAIIQEGFQRFRATEECGAAYCTFFGQRTTHFHCRRENCKFTFKNKADMEKHKTYHIKDEQLSRDGFKKFMKHETCPFESCRFSRVCNHIHCIRTGCNYVLHSSGQLFSHKRKHERQDSEMAYRKFKLAQSMMKTFAGGSDNSQAPQLSPNMLQAFNDQLSQHSESSLSSSMPTSVIQQGPSSLNTGAASSGMDSSGGSRPNSNGDTPPEIVSGRQSPGVSVIPPSPFPTKFSHALAGMEDQPMSAMDLSSEMSSPPVPTNSVASWASEDFWQKYLARFGPTDKCCGGGQCEMLFKEHFHCMAEGCEMIFRSMEGVREHARNHEQQEQVSEAFYMTAEAGPDGSMNQCEEDCPYQGKEKHYHCTWDNCREVILPSDKPFRRLDHYKMHEYSRKLSLTKDPLTMTHLATSIDGMFRRKRGRPPKNRVIEVWNDYFPMAPGASMDSPQAIFTSFKLPKPSVMPAGATGGGYGGAGQHSDQGQASTPGTSPPSPEDSSKSSTPHRLDLLQEGFYSFPEGTPCHDAMCPYNTRCQHFHCSQPRCFYITDREDILIMHSKDFHDNIDIMDGFAFFDRGVDCRQPSCHSNRVNRHFHCIRPGCGYSFVRYSTMAIHEQKHRNGGTGAGLEEANEAAGEANLRRSCDSPIRKEPVESPVHVKTEGLPPESSSNVGCTSPTVGSPVRIRTPQLSVPSPEASANKTTVVKASGTFYPLSAFSCGGAGAGSNPCSSSSSSSSMSSVSLGKVGGISKSSRGTSPSPPSPPPLLPPPIPSHCGVMMTVPNNEPTSESRNRQHSVTVPRPDWMSLERHVRYGPEQSCSRPFCKLKRKEHYHCNACNQAFSELERLRPHIAKHSSGALSPSVVKREPEDNNNEESNDSTNNGPGGPPPYDHQSPNSETTPHALPPPGAGLHPSVFPPHSSPSSAAASFNAAMAAAVAGQQFALITSQGIPFIQPGIPAIYTSPAGLMFAAPPGLHPAHGHPVTLQSNGLLDHHALLNAAADQQPSPEQHLAGLNKRAMSPHPSHHLDLSPEAKKARVQNSMRILKDEPVPDGYIRFRFNEDCKYSHCGYREHQTHFHCMRSDCGYSFCDKTRFVQHTARHERLDTLMGGDFQQFRSNVACGRPECVYTTTLGAMQNKTSHFHCLKCDFVCTDTNKVVAHRRQHQKLDSIMAAGFEKFTPSQPCNMESCAHSGKQTHYHCLSCQYAVLGLSQMSAHKYRHMEYH</sequence>
<feature type="compositionally biased region" description="Low complexity" evidence="2">
    <location>
        <begin position="302"/>
        <end position="316"/>
    </location>
</feature>
<feature type="region of interest" description="Disordered" evidence="2">
    <location>
        <begin position="859"/>
        <end position="935"/>
    </location>
</feature>
<comment type="caution">
    <text evidence="4">The sequence shown here is derived from an EMBL/GenBank/DDBJ whole genome shotgun (WGS) entry which is preliminary data.</text>
</comment>
<dbReference type="PANTHER" id="PTHR12451:SF0">
    <property type="entry name" value="ZINC FINGER PROTEIN CASTOR HOMOLOG 1"/>
    <property type="match status" value="1"/>
</dbReference>
<dbReference type="GO" id="GO:0000981">
    <property type="term" value="F:DNA-binding transcription factor activity, RNA polymerase II-specific"/>
    <property type="evidence" value="ECO:0007669"/>
    <property type="project" value="TreeGrafter"/>
</dbReference>
<dbReference type="EMBL" id="JASPKZ010009355">
    <property type="protein sequence ID" value="KAJ9577501.1"/>
    <property type="molecule type" value="Genomic_DNA"/>
</dbReference>
<feature type="non-terminal residue" evidence="4">
    <location>
        <position position="1360"/>
    </location>
</feature>
<keyword evidence="1" id="KW-0479">Metal-binding</keyword>
<accession>A0AAD7ZBZ0</accession>
<feature type="region of interest" description="Disordered" evidence="2">
    <location>
        <begin position="603"/>
        <end position="641"/>
    </location>
</feature>
<dbReference type="InterPro" id="IPR040373">
    <property type="entry name" value="CASZ1"/>
</dbReference>
<feature type="domain" description="C2H2-type" evidence="3">
    <location>
        <begin position="731"/>
        <end position="760"/>
    </location>
</feature>
<feature type="compositionally biased region" description="Polar residues" evidence="2">
    <location>
        <begin position="803"/>
        <end position="815"/>
    </location>
</feature>
<dbReference type="SMART" id="SM00355">
    <property type="entry name" value="ZnF_C2H2"/>
    <property type="match status" value="12"/>
</dbReference>
<feature type="compositionally biased region" description="Polar residues" evidence="2">
    <location>
        <begin position="616"/>
        <end position="626"/>
    </location>
</feature>
<evidence type="ECO:0000256" key="1">
    <source>
        <dbReference type="PROSITE-ProRule" id="PRU00042"/>
    </source>
</evidence>
<feature type="non-terminal residue" evidence="4">
    <location>
        <position position="1"/>
    </location>
</feature>
<feature type="compositionally biased region" description="Low complexity" evidence="2">
    <location>
        <begin position="763"/>
        <end position="774"/>
    </location>
</feature>
<dbReference type="Proteomes" id="UP001233999">
    <property type="component" value="Unassembled WGS sequence"/>
</dbReference>